<keyword evidence="1" id="KW-0808">Transferase</keyword>
<keyword evidence="2" id="KW-1015">Disulfide bond</keyword>
<dbReference type="GO" id="GO:0004653">
    <property type="term" value="F:polypeptide N-acetylgalactosaminyltransferase activity"/>
    <property type="evidence" value="ECO:0007669"/>
    <property type="project" value="TreeGrafter"/>
</dbReference>
<dbReference type="GO" id="GO:0006493">
    <property type="term" value="P:protein O-linked glycosylation"/>
    <property type="evidence" value="ECO:0007669"/>
    <property type="project" value="TreeGrafter"/>
</dbReference>
<feature type="domain" description="Galactosyltransferase C-terminal" evidence="3">
    <location>
        <begin position="57"/>
        <end position="106"/>
    </location>
</feature>
<reference evidence="4" key="1">
    <citation type="submission" date="2021-02" db="EMBL/GenBank/DDBJ databases">
        <authorList>
            <person name="Dougan E. K."/>
            <person name="Rhodes N."/>
            <person name="Thang M."/>
            <person name="Chan C."/>
        </authorList>
    </citation>
    <scope>NUCLEOTIDE SEQUENCE</scope>
</reference>
<dbReference type="GO" id="GO:0005794">
    <property type="term" value="C:Golgi apparatus"/>
    <property type="evidence" value="ECO:0007669"/>
    <property type="project" value="TreeGrafter"/>
</dbReference>
<name>A0A812TC44_9DINO</name>
<dbReference type="Pfam" id="PF02709">
    <property type="entry name" value="Glyco_transf_7C"/>
    <property type="match status" value="1"/>
</dbReference>
<dbReference type="InterPro" id="IPR029044">
    <property type="entry name" value="Nucleotide-diphossugar_trans"/>
</dbReference>
<dbReference type="SUPFAM" id="SSF53448">
    <property type="entry name" value="Nucleotide-diphospho-sugar transferases"/>
    <property type="match status" value="1"/>
</dbReference>
<dbReference type="PANTHER" id="PTHR11675:SF119">
    <property type="entry name" value="POLYPEPTIDE N-ACETYLGALACTOSAMINYLTRANSFERASE 2"/>
    <property type="match status" value="1"/>
</dbReference>
<protein>
    <submittedName>
        <fullName evidence="4">Pgant8 protein</fullName>
    </submittedName>
</protein>
<evidence type="ECO:0000259" key="3">
    <source>
        <dbReference type="Pfam" id="PF02709"/>
    </source>
</evidence>
<evidence type="ECO:0000256" key="1">
    <source>
        <dbReference type="ARBA" id="ARBA00022679"/>
    </source>
</evidence>
<dbReference type="Gene3D" id="3.90.550.10">
    <property type="entry name" value="Spore Coat Polysaccharide Biosynthesis Protein SpsA, Chain A"/>
    <property type="match status" value="1"/>
</dbReference>
<dbReference type="InterPro" id="IPR027791">
    <property type="entry name" value="Galactosyl_T_C"/>
</dbReference>
<evidence type="ECO:0000313" key="4">
    <source>
        <dbReference type="EMBL" id="CAE7526324.1"/>
    </source>
</evidence>
<comment type="caution">
    <text evidence="4">The sequence shown here is derived from an EMBL/GenBank/DDBJ whole genome shotgun (WGS) entry which is preliminary data.</text>
</comment>
<evidence type="ECO:0000313" key="5">
    <source>
        <dbReference type="Proteomes" id="UP000601435"/>
    </source>
</evidence>
<gene>
    <name evidence="4" type="primary">Pgant8</name>
    <name evidence="4" type="ORF">SNEC2469_LOCUS15084</name>
</gene>
<keyword evidence="5" id="KW-1185">Reference proteome</keyword>
<dbReference type="EMBL" id="CAJNJA010024430">
    <property type="protein sequence ID" value="CAE7526324.1"/>
    <property type="molecule type" value="Genomic_DNA"/>
</dbReference>
<dbReference type="Proteomes" id="UP000601435">
    <property type="component" value="Unassembled WGS sequence"/>
</dbReference>
<accession>A0A812TC44</accession>
<organism evidence="4 5">
    <name type="scientific">Symbiodinium necroappetens</name>
    <dbReference type="NCBI Taxonomy" id="1628268"/>
    <lineage>
        <taxon>Eukaryota</taxon>
        <taxon>Sar</taxon>
        <taxon>Alveolata</taxon>
        <taxon>Dinophyceae</taxon>
        <taxon>Suessiales</taxon>
        <taxon>Symbiodiniaceae</taxon>
        <taxon>Symbiodinium</taxon>
    </lineage>
</organism>
<sequence length="423" mass="47662">MQLLRAKTRRLVIPMIGGLDIDTWDEIPNGGFVGKCWVNFNADWWWYDDESDYTPVISGGLVATTRQWWTESGGFDPGMHGWGGENTEQPIRTWLCGGDVMRAKSSIVAHMWRTEADPRTIARYKIRQKYDNVARTAAAWFDEFLPKFRSGDLPHVNVSQTLALKQRLGCKPFAYFLHRFRKIYLDSGMLPELVFRIRSRSTGLCLQRRNREYVLHNCQAGTWFHRGNMIPEQFPTPASLASLSPKREDKLVNCGGHQAKGGCDACPQGHGSEWCNADCTWVFAVCMSTDDAKQVERQKPKTCCSGIREWNSLDCWAGLGGNGPGTALCDITGHSTDQQHLDSKYAGEDQALQASRICRGLNPLHCVHPRVRVSPFACRFSAVGLELQQAPVDWKLPFKSLVKLWVLIHGFRKSAVGFAQEPV</sequence>
<dbReference type="AlphaFoldDB" id="A0A812TC44"/>
<evidence type="ECO:0000256" key="2">
    <source>
        <dbReference type="ARBA" id="ARBA00023157"/>
    </source>
</evidence>
<dbReference type="PANTHER" id="PTHR11675">
    <property type="entry name" value="N-ACETYLGALACTOSAMINYLTRANSFERASE"/>
    <property type="match status" value="1"/>
</dbReference>
<dbReference type="OrthoDB" id="416652at2759"/>
<proteinExistence type="predicted"/>